<dbReference type="SUPFAM" id="SSF53448">
    <property type="entry name" value="Nucleotide-diphospho-sugar transferases"/>
    <property type="match status" value="1"/>
</dbReference>
<dbReference type="RefSeq" id="WP_118902645.1">
    <property type="nucleotide sequence ID" value="NZ_QOCR01000004.1"/>
</dbReference>
<dbReference type="Proteomes" id="UP000284109">
    <property type="component" value="Unassembled WGS sequence"/>
</dbReference>
<sequence>MDNGGKVAILMATHNGEKFLKQQIESLFIQTYSNWKLFIRDDGSIDSSLKIISYYCNKYPQKIFQIKNSTPMKSAKKNFFELINYIKSNNQVDKYDYFMFCDQDDVWLPQKIEFSIKPLINTTKPLLVHTDLKVVDENLQVINSSFMNMCNINGYEKRLNRLLIQNNIVGCTMAWNSALMDIIKDVSNYAVMHDWIISLIACCFGKIVFVSKATILYRQHANNSIGIQNKYTLKQLLRFYLNIKNYRLSIINSTVQAQGLLETYILSNYNKKIIKQYASLFQHKKYIRIFSIVKNGFWKYGIIRKIEELILI</sequence>
<dbReference type="InterPro" id="IPR029044">
    <property type="entry name" value="Nucleotide-diphossugar_trans"/>
</dbReference>
<dbReference type="OrthoDB" id="9802649at2"/>
<dbReference type="Pfam" id="PF00535">
    <property type="entry name" value="Glycos_transf_2"/>
    <property type="match status" value="1"/>
</dbReference>
<dbReference type="AlphaFoldDB" id="A0A417ZG50"/>
<dbReference type="CDD" id="cd04196">
    <property type="entry name" value="GT_2_like_d"/>
    <property type="match status" value="1"/>
</dbReference>
<keyword evidence="3" id="KW-1185">Reference proteome</keyword>
<name>A0A417ZG50_9LACO</name>
<evidence type="ECO:0000313" key="3">
    <source>
        <dbReference type="Proteomes" id="UP000284109"/>
    </source>
</evidence>
<evidence type="ECO:0000259" key="1">
    <source>
        <dbReference type="Pfam" id="PF00535"/>
    </source>
</evidence>
<dbReference type="InterPro" id="IPR001173">
    <property type="entry name" value="Glyco_trans_2-like"/>
</dbReference>
<dbReference type="EMBL" id="QOCR01000004">
    <property type="protein sequence ID" value="RHW50166.1"/>
    <property type="molecule type" value="Genomic_DNA"/>
</dbReference>
<accession>A0A417ZG50</accession>
<dbReference type="PANTHER" id="PTHR22916:SF3">
    <property type="entry name" value="UDP-GLCNAC:BETAGAL BETA-1,3-N-ACETYLGLUCOSAMINYLTRANSFERASE-LIKE PROTEIN 1"/>
    <property type="match status" value="1"/>
</dbReference>
<protein>
    <submittedName>
        <fullName evidence="2">Glycosyltransferase family 2 protein</fullName>
    </submittedName>
</protein>
<dbReference type="Gene3D" id="3.90.550.10">
    <property type="entry name" value="Spore Coat Polysaccharide Biosynthesis Protein SpsA, Chain A"/>
    <property type="match status" value="1"/>
</dbReference>
<dbReference type="PANTHER" id="PTHR22916">
    <property type="entry name" value="GLYCOSYLTRANSFERASE"/>
    <property type="match status" value="1"/>
</dbReference>
<keyword evidence="2" id="KW-0808">Transferase</keyword>
<comment type="caution">
    <text evidence="2">The sequence shown here is derived from an EMBL/GenBank/DDBJ whole genome shotgun (WGS) entry which is preliminary data.</text>
</comment>
<proteinExistence type="predicted"/>
<gene>
    <name evidence="2" type="ORF">DS831_08400</name>
</gene>
<feature type="domain" description="Glycosyltransferase 2-like" evidence="1">
    <location>
        <begin position="9"/>
        <end position="126"/>
    </location>
</feature>
<organism evidence="2 3">
    <name type="scientific">Bombilactobacillus bombi</name>
    <dbReference type="NCBI Taxonomy" id="1303590"/>
    <lineage>
        <taxon>Bacteria</taxon>
        <taxon>Bacillati</taxon>
        <taxon>Bacillota</taxon>
        <taxon>Bacilli</taxon>
        <taxon>Lactobacillales</taxon>
        <taxon>Lactobacillaceae</taxon>
        <taxon>Bombilactobacillus</taxon>
    </lineage>
</organism>
<evidence type="ECO:0000313" key="2">
    <source>
        <dbReference type="EMBL" id="RHW50166.1"/>
    </source>
</evidence>
<dbReference type="GO" id="GO:0016758">
    <property type="term" value="F:hexosyltransferase activity"/>
    <property type="evidence" value="ECO:0007669"/>
    <property type="project" value="UniProtKB-ARBA"/>
</dbReference>
<reference evidence="2 3" key="1">
    <citation type="submission" date="2018-07" db="EMBL/GenBank/DDBJ databases">
        <title>Genome sequences of six Lactobacillus spp. isolated from bumble bee guts.</title>
        <authorList>
            <person name="Motta E.V.S."/>
            <person name="Moran N.A."/>
        </authorList>
    </citation>
    <scope>NUCLEOTIDE SEQUENCE [LARGE SCALE GENOMIC DNA]</scope>
    <source>
        <strain evidence="2 3">BI-1.1</strain>
    </source>
</reference>